<dbReference type="Pfam" id="PF04734">
    <property type="entry name" value="Ceramidase_alk"/>
    <property type="match status" value="1"/>
</dbReference>
<organism evidence="2 3">
    <name type="scientific">Paenibacillus contaminans</name>
    <dbReference type="NCBI Taxonomy" id="450362"/>
    <lineage>
        <taxon>Bacteria</taxon>
        <taxon>Bacillati</taxon>
        <taxon>Bacillota</taxon>
        <taxon>Bacilli</taxon>
        <taxon>Bacillales</taxon>
        <taxon>Paenibacillaceae</taxon>
        <taxon>Paenibacillus</taxon>
    </lineage>
</organism>
<evidence type="ECO:0000313" key="2">
    <source>
        <dbReference type="EMBL" id="RAV10107.1"/>
    </source>
</evidence>
<dbReference type="RefSeq" id="WP_113036323.1">
    <property type="nucleotide sequence ID" value="NZ_QMFB01000045.1"/>
</dbReference>
<proteinExistence type="predicted"/>
<name>A0A329LZJ3_9BACL</name>
<dbReference type="Proteomes" id="UP000250369">
    <property type="component" value="Unassembled WGS sequence"/>
</dbReference>
<accession>A0A329LZJ3</accession>
<reference evidence="2 3" key="1">
    <citation type="journal article" date="2009" name="Int. J. Syst. Evol. Microbiol.">
        <title>Paenibacillus contaminans sp. nov., isolated from a contaminated laboratory plate.</title>
        <authorList>
            <person name="Chou J.H."/>
            <person name="Lee J.H."/>
            <person name="Lin M.C."/>
            <person name="Chang P.S."/>
            <person name="Arun A.B."/>
            <person name="Young C.C."/>
            <person name="Chen W.M."/>
        </authorList>
    </citation>
    <scope>NUCLEOTIDE SEQUENCE [LARGE SCALE GENOMIC DNA]</scope>
    <source>
        <strain evidence="2 3">CKOBP-6</strain>
    </source>
</reference>
<comment type="caution">
    <text evidence="2">The sequence shown here is derived from an EMBL/GenBank/DDBJ whole genome shotgun (WGS) entry which is preliminary data.</text>
</comment>
<protein>
    <recommendedName>
        <fullName evidence="1">Neutral/alkaline non-lysosomal ceramidase N-terminal domain-containing protein</fullName>
    </recommendedName>
</protein>
<evidence type="ECO:0000313" key="3">
    <source>
        <dbReference type="Proteomes" id="UP000250369"/>
    </source>
</evidence>
<dbReference type="EMBL" id="QMFB01000045">
    <property type="protein sequence ID" value="RAV10107.1"/>
    <property type="molecule type" value="Genomic_DNA"/>
</dbReference>
<dbReference type="OrthoDB" id="622550at2"/>
<evidence type="ECO:0000259" key="1">
    <source>
        <dbReference type="Pfam" id="PF04734"/>
    </source>
</evidence>
<dbReference type="AlphaFoldDB" id="A0A329LZJ3"/>
<sequence length="451" mass="50391">MRFSYASETMTPEQPVFMHGFGHRSEKSVGVLDDLYVKVALLEANKRLLIVTLDALGSDISFVNGVKDALQERFGLQHEDVLINFSHTHYSVYLTGEDSSRRLPGLYSIAQSGWSDRNDGLDYAEDVKLFRHIRDIIVRLVEDCSRNMVEGDLQVGSIQSDFAVSRRRPDGKGGVESKPWKPYYEGEIDKELLVLKLTDTAGAVKGILYNYGCHPTGMTDYMKLSNDFVGHASRLLEASFPGAFAMFLQGCGGELKPRMGADGDGFRPLSYEEITEAGQGLGREIADLLREGEFRTVDCKFRTALVEPLLYTEQAPTAFYEPMANSEAAPPFYRSAARRTIAAIEDGTIQDRLPHYIALWHLDADTRLVAMEGEVSTEYSLLIKRLLQPCTTLTLGYTNGVCSYIPTRKMIAEGGYETTCNFFFNLRGNFVPEIEDIIVGQIVRTEEALSE</sequence>
<feature type="domain" description="Neutral/alkaline non-lysosomal ceramidase N-terminal" evidence="1">
    <location>
        <begin position="16"/>
        <end position="241"/>
    </location>
</feature>
<dbReference type="InterPro" id="IPR031329">
    <property type="entry name" value="NEUT/ALK_ceramidase_N"/>
</dbReference>
<gene>
    <name evidence="2" type="ORF">DQG23_38315</name>
</gene>
<keyword evidence="3" id="KW-1185">Reference proteome</keyword>